<protein>
    <submittedName>
        <fullName evidence="1">Uncharacterized protein</fullName>
    </submittedName>
</protein>
<sequence length="195" mass="21859">MISAMSSQSGGSLNMSLDRMIIEYHGDLSGVNLETLSSIYDLGHQDEENEVNPRSGRHNDDVEPEAHVPCRSSIKANGKNIHKKGEKFNVRTLSKKVVSLFSSNSKIKKEVEEAKSSVAETKKVSKEVIDKLVGLEDEVTRLRASLNLSEVRLSQTDERLTDALERLDKDTDEAVIQTRGAHETLFVRLYRFLES</sequence>
<reference evidence="1" key="1">
    <citation type="journal article" date="2023" name="Plant J.">
        <title>Genome sequences and population genomics provide insights into the demographic history, inbreeding, and mutation load of two 'living fossil' tree species of Dipteronia.</title>
        <authorList>
            <person name="Feng Y."/>
            <person name="Comes H.P."/>
            <person name="Chen J."/>
            <person name="Zhu S."/>
            <person name="Lu R."/>
            <person name="Zhang X."/>
            <person name="Li P."/>
            <person name="Qiu J."/>
            <person name="Olsen K.M."/>
            <person name="Qiu Y."/>
        </authorList>
    </citation>
    <scope>NUCLEOTIDE SEQUENCE</scope>
    <source>
        <strain evidence="1">KIB01</strain>
    </source>
</reference>
<evidence type="ECO:0000313" key="2">
    <source>
        <dbReference type="Proteomes" id="UP001280121"/>
    </source>
</evidence>
<gene>
    <name evidence="1" type="ORF">Ddye_008230</name>
</gene>
<evidence type="ECO:0000313" key="1">
    <source>
        <dbReference type="EMBL" id="KAK2655178.1"/>
    </source>
</evidence>
<organism evidence="1 2">
    <name type="scientific">Dipteronia dyeriana</name>
    <dbReference type="NCBI Taxonomy" id="168575"/>
    <lineage>
        <taxon>Eukaryota</taxon>
        <taxon>Viridiplantae</taxon>
        <taxon>Streptophyta</taxon>
        <taxon>Embryophyta</taxon>
        <taxon>Tracheophyta</taxon>
        <taxon>Spermatophyta</taxon>
        <taxon>Magnoliopsida</taxon>
        <taxon>eudicotyledons</taxon>
        <taxon>Gunneridae</taxon>
        <taxon>Pentapetalae</taxon>
        <taxon>rosids</taxon>
        <taxon>malvids</taxon>
        <taxon>Sapindales</taxon>
        <taxon>Sapindaceae</taxon>
        <taxon>Hippocastanoideae</taxon>
        <taxon>Acereae</taxon>
        <taxon>Dipteronia</taxon>
    </lineage>
</organism>
<keyword evidence="2" id="KW-1185">Reference proteome</keyword>
<comment type="caution">
    <text evidence="1">The sequence shown here is derived from an EMBL/GenBank/DDBJ whole genome shotgun (WGS) entry which is preliminary data.</text>
</comment>
<dbReference type="AlphaFoldDB" id="A0AAD9X9Y6"/>
<proteinExistence type="predicted"/>
<accession>A0AAD9X9Y6</accession>
<name>A0AAD9X9Y6_9ROSI</name>
<dbReference type="EMBL" id="JANJYI010000003">
    <property type="protein sequence ID" value="KAK2655178.1"/>
    <property type="molecule type" value="Genomic_DNA"/>
</dbReference>
<dbReference type="Proteomes" id="UP001280121">
    <property type="component" value="Unassembled WGS sequence"/>
</dbReference>